<name>A0A7J7NGG3_9MAGN</name>
<accession>A0A7J7NGG3</accession>
<dbReference type="Proteomes" id="UP000541444">
    <property type="component" value="Unassembled WGS sequence"/>
</dbReference>
<feature type="signal peptide" evidence="1">
    <location>
        <begin position="1"/>
        <end position="18"/>
    </location>
</feature>
<dbReference type="EMBL" id="JACGCM010000811">
    <property type="protein sequence ID" value="KAF6166114.1"/>
    <property type="molecule type" value="Genomic_DNA"/>
</dbReference>
<reference evidence="2 3" key="1">
    <citation type="journal article" date="2020" name="IScience">
        <title>Genome Sequencing of the Endangered Kingdonia uniflora (Circaeasteraceae, Ranunculales) Reveals Potential Mechanisms of Evolutionary Specialization.</title>
        <authorList>
            <person name="Sun Y."/>
            <person name="Deng T."/>
            <person name="Zhang A."/>
            <person name="Moore M.J."/>
            <person name="Landis J.B."/>
            <person name="Lin N."/>
            <person name="Zhang H."/>
            <person name="Zhang X."/>
            <person name="Huang J."/>
            <person name="Zhang X."/>
            <person name="Sun H."/>
            <person name="Wang H."/>
        </authorList>
    </citation>
    <scope>NUCLEOTIDE SEQUENCE [LARGE SCALE GENOMIC DNA]</scope>
    <source>
        <strain evidence="2">TB1705</strain>
        <tissue evidence="2">Leaf</tissue>
    </source>
</reference>
<keyword evidence="1" id="KW-0732">Signal</keyword>
<proteinExistence type="predicted"/>
<comment type="caution">
    <text evidence="2">The sequence shown here is derived from an EMBL/GenBank/DDBJ whole genome shotgun (WGS) entry which is preliminary data.</text>
</comment>
<evidence type="ECO:0000313" key="2">
    <source>
        <dbReference type="EMBL" id="KAF6166114.1"/>
    </source>
</evidence>
<feature type="chain" id="PRO_5029591039" evidence="1">
    <location>
        <begin position="19"/>
        <end position="51"/>
    </location>
</feature>
<keyword evidence="3" id="KW-1185">Reference proteome</keyword>
<dbReference type="AlphaFoldDB" id="A0A7J7NGG3"/>
<protein>
    <submittedName>
        <fullName evidence="2">Uncharacterized protein</fullName>
    </submittedName>
</protein>
<feature type="non-terminal residue" evidence="2">
    <location>
        <position position="1"/>
    </location>
</feature>
<gene>
    <name evidence="2" type="ORF">GIB67_023824</name>
</gene>
<organism evidence="2 3">
    <name type="scientific">Kingdonia uniflora</name>
    <dbReference type="NCBI Taxonomy" id="39325"/>
    <lineage>
        <taxon>Eukaryota</taxon>
        <taxon>Viridiplantae</taxon>
        <taxon>Streptophyta</taxon>
        <taxon>Embryophyta</taxon>
        <taxon>Tracheophyta</taxon>
        <taxon>Spermatophyta</taxon>
        <taxon>Magnoliopsida</taxon>
        <taxon>Ranunculales</taxon>
        <taxon>Circaeasteraceae</taxon>
        <taxon>Kingdonia</taxon>
    </lineage>
</organism>
<evidence type="ECO:0000313" key="3">
    <source>
        <dbReference type="Proteomes" id="UP000541444"/>
    </source>
</evidence>
<sequence length="51" mass="6290">VICDYFLTLLYLYVVLRSKVTYYETVIEECNTRGRRTWKRICVVRQLDLWV</sequence>
<evidence type="ECO:0000256" key="1">
    <source>
        <dbReference type="SAM" id="SignalP"/>
    </source>
</evidence>